<comment type="caution">
    <text evidence="5">The sequence shown here is derived from an EMBL/GenBank/DDBJ whole genome shotgun (WGS) entry which is preliminary data.</text>
</comment>
<evidence type="ECO:0000259" key="3">
    <source>
        <dbReference type="Pfam" id="PF00188"/>
    </source>
</evidence>
<keyword evidence="6" id="KW-1185">Reference proteome</keyword>
<protein>
    <recommendedName>
        <fullName evidence="3">SCP domain-containing protein</fullName>
    </recommendedName>
</protein>
<dbReference type="PANTHER" id="PTHR31157">
    <property type="entry name" value="SCP DOMAIN-CONTAINING PROTEIN"/>
    <property type="match status" value="1"/>
</dbReference>
<dbReference type="EMBL" id="CAJNOJ010000597">
    <property type="protein sequence ID" value="CAF1493431.1"/>
    <property type="molecule type" value="Genomic_DNA"/>
</dbReference>
<dbReference type="Proteomes" id="UP000663852">
    <property type="component" value="Unassembled WGS sequence"/>
</dbReference>
<dbReference type="InterPro" id="IPR014044">
    <property type="entry name" value="CAP_dom"/>
</dbReference>
<dbReference type="Gene3D" id="3.40.33.10">
    <property type="entry name" value="CAP"/>
    <property type="match status" value="1"/>
</dbReference>
<dbReference type="Pfam" id="PF00188">
    <property type="entry name" value="CAP"/>
    <property type="match status" value="1"/>
</dbReference>
<dbReference type="Proteomes" id="UP000663828">
    <property type="component" value="Unassembled WGS sequence"/>
</dbReference>
<feature type="signal peptide" evidence="2">
    <location>
        <begin position="1"/>
        <end position="19"/>
    </location>
</feature>
<accession>A0A815SRX3</accession>
<evidence type="ECO:0000313" key="5">
    <source>
        <dbReference type="EMBL" id="CAF1493431.1"/>
    </source>
</evidence>
<feature type="compositionally biased region" description="Low complexity" evidence="1">
    <location>
        <begin position="204"/>
        <end position="218"/>
    </location>
</feature>
<feature type="compositionally biased region" description="Acidic residues" evidence="1">
    <location>
        <begin position="161"/>
        <end position="175"/>
    </location>
</feature>
<dbReference type="SUPFAM" id="SSF55797">
    <property type="entry name" value="PR-1-like"/>
    <property type="match status" value="1"/>
</dbReference>
<dbReference type="OrthoDB" id="5583366at2759"/>
<feature type="region of interest" description="Disordered" evidence="1">
    <location>
        <begin position="111"/>
        <end position="320"/>
    </location>
</feature>
<proteinExistence type="predicted"/>
<evidence type="ECO:0000256" key="2">
    <source>
        <dbReference type="SAM" id="SignalP"/>
    </source>
</evidence>
<feature type="chain" id="PRO_5035687982" description="SCP domain-containing protein" evidence="2">
    <location>
        <begin position="20"/>
        <end position="451"/>
    </location>
</feature>
<dbReference type="InterPro" id="IPR035940">
    <property type="entry name" value="CAP_sf"/>
</dbReference>
<reference evidence="5" key="1">
    <citation type="submission" date="2021-02" db="EMBL/GenBank/DDBJ databases">
        <authorList>
            <person name="Nowell W R."/>
        </authorList>
    </citation>
    <scope>NUCLEOTIDE SEQUENCE</scope>
</reference>
<keyword evidence="2" id="KW-0732">Signal</keyword>
<evidence type="ECO:0000256" key="1">
    <source>
        <dbReference type="SAM" id="MobiDB-lite"/>
    </source>
</evidence>
<feature type="domain" description="SCP" evidence="3">
    <location>
        <begin position="344"/>
        <end position="439"/>
    </location>
</feature>
<sequence length="451" mass="47998">MGKVCCLLSLIIIVSCVYSAPIPNKKALLIQLISNDSIQCSDEPCYNELLSNPSKDFKKSENNLIDLISTGIINKTTYELQSSASNISLDSNTIFPIIFQTKHSDEDTNRYAIDLDDDNDGSIDGLTPSDDDSDGSSDASHTSDDDDESDGFSDGSHSSDDDTDDSNPSNDDNDSSSDASHTSDDETGDSSDGSHPSDDDTDDSNPSNDDNGDSSDAAHTSDDDDESDGSSGGPHSSDDDTDDSTQSNDENGDSSDGSHSSDDDTDDSNPSNDGNDSASDTSHTSDDDDESDGPSGGPHSSDDDTDGPSPSDVDDTDNSINDVHRDFIKAINHGKWRSVLHCVSKKLNLAAFRHSQWMGDNNQLTHGGDGDFQSRTLNAGYPLSGALAEIVAYNSGSSAYATVDQCMNSLGHRRNILGPDYNQVGIGAYEKNNKIWWTMLMAEGSDHCAIS</sequence>
<feature type="compositionally biased region" description="Low complexity" evidence="1">
    <location>
        <begin position="268"/>
        <end position="282"/>
    </location>
</feature>
<gene>
    <name evidence="5" type="ORF">EDS130_LOCUS42166</name>
    <name evidence="4" type="ORF">XAT740_LOCUS17776</name>
</gene>
<evidence type="ECO:0000313" key="6">
    <source>
        <dbReference type="Proteomes" id="UP000663828"/>
    </source>
</evidence>
<dbReference type="PANTHER" id="PTHR31157:SF1">
    <property type="entry name" value="SCP DOMAIN-CONTAINING PROTEIN"/>
    <property type="match status" value="1"/>
</dbReference>
<dbReference type="AlphaFoldDB" id="A0A815SRX3"/>
<dbReference type="CDD" id="cd05379">
    <property type="entry name" value="CAP_bacterial"/>
    <property type="match status" value="1"/>
</dbReference>
<dbReference type="EMBL" id="CAJNOR010001168">
    <property type="protein sequence ID" value="CAF1089848.1"/>
    <property type="molecule type" value="Genomic_DNA"/>
</dbReference>
<evidence type="ECO:0000313" key="7">
    <source>
        <dbReference type="Proteomes" id="UP000663852"/>
    </source>
</evidence>
<name>A0A815SRX3_ADIRI</name>
<evidence type="ECO:0000313" key="4">
    <source>
        <dbReference type="EMBL" id="CAF1089848.1"/>
    </source>
</evidence>
<dbReference type="PROSITE" id="PS51257">
    <property type="entry name" value="PROKAR_LIPOPROTEIN"/>
    <property type="match status" value="1"/>
</dbReference>
<organism evidence="5 7">
    <name type="scientific">Adineta ricciae</name>
    <name type="common">Rotifer</name>
    <dbReference type="NCBI Taxonomy" id="249248"/>
    <lineage>
        <taxon>Eukaryota</taxon>
        <taxon>Metazoa</taxon>
        <taxon>Spiralia</taxon>
        <taxon>Gnathifera</taxon>
        <taxon>Rotifera</taxon>
        <taxon>Eurotatoria</taxon>
        <taxon>Bdelloidea</taxon>
        <taxon>Adinetida</taxon>
        <taxon>Adinetidae</taxon>
        <taxon>Adineta</taxon>
    </lineage>
</organism>